<feature type="region of interest" description="Disordered" evidence="1">
    <location>
        <begin position="1"/>
        <end position="46"/>
    </location>
</feature>
<dbReference type="AlphaFoldDB" id="A0A6A6RBQ8"/>
<dbReference type="Proteomes" id="UP000799750">
    <property type="component" value="Unassembled WGS sequence"/>
</dbReference>
<feature type="compositionally biased region" description="Polar residues" evidence="1">
    <location>
        <begin position="25"/>
        <end position="36"/>
    </location>
</feature>
<evidence type="ECO:0000256" key="1">
    <source>
        <dbReference type="SAM" id="MobiDB-lite"/>
    </source>
</evidence>
<gene>
    <name evidence="2" type="ORF">BU16DRAFT_500102</name>
</gene>
<name>A0A6A6RBQ8_9PEZI</name>
<evidence type="ECO:0008006" key="4">
    <source>
        <dbReference type="Google" id="ProtNLM"/>
    </source>
</evidence>
<evidence type="ECO:0000313" key="3">
    <source>
        <dbReference type="Proteomes" id="UP000799750"/>
    </source>
</evidence>
<dbReference type="EMBL" id="MU004182">
    <property type="protein sequence ID" value="KAF2501183.1"/>
    <property type="molecule type" value="Genomic_DNA"/>
</dbReference>
<protein>
    <recommendedName>
        <fullName evidence="4">F-box domain-containing protein</fullName>
    </recommendedName>
</protein>
<dbReference type="OrthoDB" id="3796222at2759"/>
<organism evidence="2 3">
    <name type="scientific">Lophium mytilinum</name>
    <dbReference type="NCBI Taxonomy" id="390894"/>
    <lineage>
        <taxon>Eukaryota</taxon>
        <taxon>Fungi</taxon>
        <taxon>Dikarya</taxon>
        <taxon>Ascomycota</taxon>
        <taxon>Pezizomycotina</taxon>
        <taxon>Dothideomycetes</taxon>
        <taxon>Pleosporomycetidae</taxon>
        <taxon>Mytilinidiales</taxon>
        <taxon>Mytilinidiaceae</taxon>
        <taxon>Lophium</taxon>
    </lineage>
</organism>
<keyword evidence="3" id="KW-1185">Reference proteome</keyword>
<sequence length="426" mass="49193">MGASTTPSTPVSRRGFPVTPKSKSRSPGSTTVSPKSRSPRKSETPISINQARRNFIEHLESWSLYRRANCSFSGKISPREPDYHSKKPYALGEAVICELLPHGETTAVTIVVRLFALPNQFKYRMIIRCGAGWEDERSWFLRQHRKYQARAKKQNRHGPVTSSPRSLASDGFPVTVRPLFNKFTLLPIELQQWIFEFAMGNVDGVRPHLSRQMKEVQRPMVENVSVAKLLTLSRSINCHVTPWFFRTTTFHFATQHLTTFLLQLGPINRSELRKLSVSFGRYSMIHVARFYTPNQVFELFEPPMLPLQHFWRLTLQDCMRELNLAVLTIKVDRMIKRDVSAVAKGLATSFGSVGQVRFENEGRPIEAESYRAGKKFEKTWYQHTQDIFERYCKGRESEHIFGKDQLKGTLEDLEKKMNDDPEFFQT</sequence>
<accession>A0A6A6RBQ8</accession>
<proteinExistence type="predicted"/>
<reference evidence="2" key="1">
    <citation type="journal article" date="2020" name="Stud. Mycol.">
        <title>101 Dothideomycetes genomes: a test case for predicting lifestyles and emergence of pathogens.</title>
        <authorList>
            <person name="Haridas S."/>
            <person name="Albert R."/>
            <person name="Binder M."/>
            <person name="Bloem J."/>
            <person name="Labutti K."/>
            <person name="Salamov A."/>
            <person name="Andreopoulos B."/>
            <person name="Baker S."/>
            <person name="Barry K."/>
            <person name="Bills G."/>
            <person name="Bluhm B."/>
            <person name="Cannon C."/>
            <person name="Castanera R."/>
            <person name="Culley D."/>
            <person name="Daum C."/>
            <person name="Ezra D."/>
            <person name="Gonzalez J."/>
            <person name="Henrissat B."/>
            <person name="Kuo A."/>
            <person name="Liang C."/>
            <person name="Lipzen A."/>
            <person name="Lutzoni F."/>
            <person name="Magnuson J."/>
            <person name="Mondo S."/>
            <person name="Nolan M."/>
            <person name="Ohm R."/>
            <person name="Pangilinan J."/>
            <person name="Park H.-J."/>
            <person name="Ramirez L."/>
            <person name="Alfaro M."/>
            <person name="Sun H."/>
            <person name="Tritt A."/>
            <person name="Yoshinaga Y."/>
            <person name="Zwiers L.-H."/>
            <person name="Turgeon B."/>
            <person name="Goodwin S."/>
            <person name="Spatafora J."/>
            <person name="Crous P."/>
            <person name="Grigoriev I."/>
        </authorList>
    </citation>
    <scope>NUCLEOTIDE SEQUENCE</scope>
    <source>
        <strain evidence="2">CBS 269.34</strain>
    </source>
</reference>
<feature type="compositionally biased region" description="Polar residues" evidence="1">
    <location>
        <begin position="1"/>
        <end position="11"/>
    </location>
</feature>
<evidence type="ECO:0000313" key="2">
    <source>
        <dbReference type="EMBL" id="KAF2501183.1"/>
    </source>
</evidence>